<proteinExistence type="predicted"/>
<reference evidence="2 3" key="1">
    <citation type="submission" date="2020-11" db="EMBL/GenBank/DDBJ databases">
        <title>Enhanced detection system for hospital associated transmission using whole genome sequencing surveillance.</title>
        <authorList>
            <person name="Harrison L.H."/>
            <person name="Van Tyne D."/>
            <person name="Marsh J.W."/>
            <person name="Griffith M.P."/>
            <person name="Snyder D.J."/>
            <person name="Cooper V.S."/>
            <person name="Mustapha M."/>
        </authorList>
    </citation>
    <scope>NUCLEOTIDE SEQUENCE [LARGE SCALE GENOMIC DNA]</scope>
    <source>
        <strain evidence="2 3">PSA00705</strain>
    </source>
</reference>
<accession>A0ABS0KNE3</accession>
<keyword evidence="3" id="KW-1185">Reference proteome</keyword>
<evidence type="ECO:0000313" key="2">
    <source>
        <dbReference type="EMBL" id="MBG6289523.1"/>
    </source>
</evidence>
<protein>
    <submittedName>
        <fullName evidence="2">Minor capsid protein</fullName>
    </submittedName>
</protein>
<dbReference type="Pfam" id="PF04233">
    <property type="entry name" value="Phage_Mu_F"/>
    <property type="match status" value="1"/>
</dbReference>
<evidence type="ECO:0000259" key="1">
    <source>
        <dbReference type="Pfam" id="PF04233"/>
    </source>
</evidence>
<dbReference type="InterPro" id="IPR006528">
    <property type="entry name" value="Phage_head_morphogenesis_dom"/>
</dbReference>
<organism evidence="2 3">
    <name type="scientific">Pseudomonas nitroreducens</name>
    <dbReference type="NCBI Taxonomy" id="46680"/>
    <lineage>
        <taxon>Bacteria</taxon>
        <taxon>Pseudomonadati</taxon>
        <taxon>Pseudomonadota</taxon>
        <taxon>Gammaproteobacteria</taxon>
        <taxon>Pseudomonadales</taxon>
        <taxon>Pseudomonadaceae</taxon>
        <taxon>Pseudomonas</taxon>
    </lineage>
</organism>
<dbReference type="PIRSF" id="PIRSF034565">
    <property type="entry name" value="UCP034565"/>
    <property type="match status" value="1"/>
</dbReference>
<feature type="domain" description="Phage head morphogenesis" evidence="1">
    <location>
        <begin position="150"/>
        <end position="261"/>
    </location>
</feature>
<dbReference type="InterPro" id="IPR017029">
    <property type="entry name" value="Phage_head_put"/>
</dbReference>
<evidence type="ECO:0000313" key="3">
    <source>
        <dbReference type="Proteomes" id="UP000608450"/>
    </source>
</evidence>
<sequence>MATSPLLVEASTRNQVFLERLKSGEVEKIAPYLVEVDRAIRLELSKDSLTSYSRQRFEKLLTAIDGIILAIYQRYIDVVEFDLVDLAQYEASFEARSLNQVLVNTVAVVPTTEAVRAAVFSQPLQVTGVDAGKLLDPFLKDWTVTETQRVLGAIRVGYTQGKTNQQIIQQIRGTKSNQYKDGILATTQRDAEAVVRTAVQHTAMTARMETLKTNSNVVTGYEWVSTLDSRTTPQCRSLDGRIFQVGEGPVPPIHIRCRSSIAPTLNARFDFLKEGATRASKDGQVDASLTYYEWLKTQSAAFQDAAMGPTRGQLFRSGGLSAERFAELQLDRNFKPLTLDEMRRLEPLAFERAGI</sequence>
<comment type="caution">
    <text evidence="2">The sequence shown here is derived from an EMBL/GenBank/DDBJ whole genome shotgun (WGS) entry which is preliminary data.</text>
</comment>
<dbReference type="NCBIfam" id="TIGR01641">
    <property type="entry name" value="phageSPP1_gp7"/>
    <property type="match status" value="1"/>
</dbReference>
<dbReference type="Proteomes" id="UP000608450">
    <property type="component" value="Unassembled WGS sequence"/>
</dbReference>
<dbReference type="RefSeq" id="WP_196913103.1">
    <property type="nucleotide sequence ID" value="NZ_JADTFC010000050.1"/>
</dbReference>
<gene>
    <name evidence="2" type="ORF">I5I61_18885</name>
</gene>
<name>A0ABS0KNE3_PSENT</name>
<dbReference type="EMBL" id="JADTFC010000050">
    <property type="protein sequence ID" value="MBG6289523.1"/>
    <property type="molecule type" value="Genomic_DNA"/>
</dbReference>